<keyword evidence="2" id="KW-1185">Reference proteome</keyword>
<dbReference type="AlphaFoldDB" id="A0A8H5HDG9"/>
<dbReference type="EMBL" id="JAACJP010000012">
    <property type="protein sequence ID" value="KAF5380985.1"/>
    <property type="molecule type" value="Genomic_DNA"/>
</dbReference>
<protein>
    <submittedName>
        <fullName evidence="1">Uncharacterized protein</fullName>
    </submittedName>
</protein>
<proteinExistence type="predicted"/>
<gene>
    <name evidence="1" type="ORF">D9615_004110</name>
</gene>
<organism evidence="1 2">
    <name type="scientific">Tricholomella constricta</name>
    <dbReference type="NCBI Taxonomy" id="117010"/>
    <lineage>
        <taxon>Eukaryota</taxon>
        <taxon>Fungi</taxon>
        <taxon>Dikarya</taxon>
        <taxon>Basidiomycota</taxon>
        <taxon>Agaricomycotina</taxon>
        <taxon>Agaricomycetes</taxon>
        <taxon>Agaricomycetidae</taxon>
        <taxon>Agaricales</taxon>
        <taxon>Tricholomatineae</taxon>
        <taxon>Lyophyllaceae</taxon>
        <taxon>Tricholomella</taxon>
    </lineage>
</organism>
<dbReference type="OrthoDB" id="2967172at2759"/>
<sequence>MPADPYWECIRRESEILSAKNSSLRPLPPGVFEPGDFAYLTGGLHRVFLEYLESKSYRLLPAEQRLFGTTGRYCVVLKRLGADKYLVCYLATFGGARDYHDIRDPVGQYFGLPLGGNTYWPGVTPLRTVPSWRSASGGGFILAIPVVREGLQRSNLVPRYRLAYTDLHRLMTLIRERDEKFDRYAEEIRWKHIGWMAKNASQLSPEMYDLLSKQSTSDISEDHNRQPHPHHARWMTVPAQQHNLSWVLRHIEHDLLNRSIYLNTLTPKRPQPAKLPKPFFASCLRASIATITRLLR</sequence>
<comment type="caution">
    <text evidence="1">The sequence shown here is derived from an EMBL/GenBank/DDBJ whole genome shotgun (WGS) entry which is preliminary data.</text>
</comment>
<evidence type="ECO:0000313" key="1">
    <source>
        <dbReference type="EMBL" id="KAF5380985.1"/>
    </source>
</evidence>
<accession>A0A8H5HDG9</accession>
<reference evidence="1 2" key="1">
    <citation type="journal article" date="2020" name="ISME J.">
        <title>Uncovering the hidden diversity of litter-decomposition mechanisms in mushroom-forming fungi.</title>
        <authorList>
            <person name="Floudas D."/>
            <person name="Bentzer J."/>
            <person name="Ahren D."/>
            <person name="Johansson T."/>
            <person name="Persson P."/>
            <person name="Tunlid A."/>
        </authorList>
    </citation>
    <scope>NUCLEOTIDE SEQUENCE [LARGE SCALE GENOMIC DNA]</scope>
    <source>
        <strain evidence="1 2">CBS 661.87</strain>
    </source>
</reference>
<name>A0A8H5HDG9_9AGAR</name>
<evidence type="ECO:0000313" key="2">
    <source>
        <dbReference type="Proteomes" id="UP000565441"/>
    </source>
</evidence>
<dbReference type="Proteomes" id="UP000565441">
    <property type="component" value="Unassembled WGS sequence"/>
</dbReference>